<proteinExistence type="predicted"/>
<feature type="region of interest" description="Disordered" evidence="1">
    <location>
        <begin position="100"/>
        <end position="121"/>
    </location>
</feature>
<protein>
    <recommendedName>
        <fullName evidence="4">Biogenesis of lysosome-related organelles complex 1 subunit 7</fullName>
    </recommendedName>
</protein>
<name>A0ABR4NBJ3_9FUNG</name>
<sequence>MAAEITQALVAQLVPVLQAIDMSIIAAVRSQAELHADMERLAAELQLVSTSLEPLPETETAAVRLVAARKRIMSLQKKLRVLEDTVQRIAAHLARIVAAQGPGATGPVPPGAPPPSSSGVLGAGSALAAMIRRIGPSSSSLSQSSASARPPAS</sequence>
<feature type="compositionally biased region" description="Pro residues" evidence="1">
    <location>
        <begin position="107"/>
        <end position="116"/>
    </location>
</feature>
<dbReference type="Proteomes" id="UP001527925">
    <property type="component" value="Unassembled WGS sequence"/>
</dbReference>
<comment type="caution">
    <text evidence="2">The sequence shown here is derived from an EMBL/GenBank/DDBJ whole genome shotgun (WGS) entry which is preliminary data.</text>
</comment>
<dbReference type="EMBL" id="JADGIZ020000014">
    <property type="protein sequence ID" value="KAL2916897.1"/>
    <property type="molecule type" value="Genomic_DNA"/>
</dbReference>
<evidence type="ECO:0000313" key="3">
    <source>
        <dbReference type="Proteomes" id="UP001527925"/>
    </source>
</evidence>
<dbReference type="InterPro" id="IPR028119">
    <property type="entry name" value="Snapin/Pallidin/Snn1"/>
</dbReference>
<organism evidence="2 3">
    <name type="scientific">Polyrhizophydium stewartii</name>
    <dbReference type="NCBI Taxonomy" id="2732419"/>
    <lineage>
        <taxon>Eukaryota</taxon>
        <taxon>Fungi</taxon>
        <taxon>Fungi incertae sedis</taxon>
        <taxon>Chytridiomycota</taxon>
        <taxon>Chytridiomycota incertae sedis</taxon>
        <taxon>Chytridiomycetes</taxon>
        <taxon>Rhizophydiales</taxon>
        <taxon>Rhizophydiales incertae sedis</taxon>
        <taxon>Polyrhizophydium</taxon>
    </lineage>
</organism>
<reference evidence="2 3" key="1">
    <citation type="submission" date="2023-09" db="EMBL/GenBank/DDBJ databases">
        <title>Pangenome analysis of Batrachochytrium dendrobatidis and related Chytrids.</title>
        <authorList>
            <person name="Yacoub M.N."/>
            <person name="Stajich J.E."/>
            <person name="James T.Y."/>
        </authorList>
    </citation>
    <scope>NUCLEOTIDE SEQUENCE [LARGE SCALE GENOMIC DNA]</scope>
    <source>
        <strain evidence="2 3">JEL0888</strain>
    </source>
</reference>
<evidence type="ECO:0008006" key="4">
    <source>
        <dbReference type="Google" id="ProtNLM"/>
    </source>
</evidence>
<gene>
    <name evidence="2" type="ORF">HK105_203676</name>
</gene>
<evidence type="ECO:0000313" key="2">
    <source>
        <dbReference type="EMBL" id="KAL2916897.1"/>
    </source>
</evidence>
<keyword evidence="3" id="KW-1185">Reference proteome</keyword>
<accession>A0ABR4NBJ3</accession>
<evidence type="ECO:0000256" key="1">
    <source>
        <dbReference type="SAM" id="MobiDB-lite"/>
    </source>
</evidence>
<dbReference type="Pfam" id="PF14712">
    <property type="entry name" value="Snapin_Pallidin"/>
    <property type="match status" value="1"/>
</dbReference>